<sequence length="131" mass="14101">MPRISKAEAALAVDEPVIEGRYAELDGYTVGFETHKADLDPAPLFAGLPQDRCQSPHFGLVVTGRVVYRYPDHDEVFRAGDAYHAAPGHLPLLFAGTELIEFSPTEALERTMAVVGRNLDAVKASGAHVGS</sequence>
<dbReference type="Proteomes" id="UP000617734">
    <property type="component" value="Unassembled WGS sequence"/>
</dbReference>
<dbReference type="EMBL" id="BNBO01000007">
    <property type="protein sequence ID" value="GHH66090.1"/>
    <property type="molecule type" value="Genomic_DNA"/>
</dbReference>
<evidence type="ECO:0008006" key="3">
    <source>
        <dbReference type="Google" id="ProtNLM"/>
    </source>
</evidence>
<keyword evidence="2" id="KW-1185">Reference proteome</keyword>
<organism evidence="1 2">
    <name type="scientific">Kitasatospora indigofera</name>
    <dbReference type="NCBI Taxonomy" id="67307"/>
    <lineage>
        <taxon>Bacteria</taxon>
        <taxon>Bacillati</taxon>
        <taxon>Actinomycetota</taxon>
        <taxon>Actinomycetes</taxon>
        <taxon>Kitasatosporales</taxon>
        <taxon>Streptomycetaceae</taxon>
        <taxon>Kitasatospora</taxon>
    </lineage>
</organism>
<dbReference type="AlphaFoldDB" id="A0A919FI22"/>
<reference evidence="1" key="1">
    <citation type="journal article" date="2014" name="Int. J. Syst. Evol. Microbiol.">
        <title>Complete genome sequence of Corynebacterium casei LMG S-19264T (=DSM 44701T), isolated from a smear-ripened cheese.</title>
        <authorList>
            <consortium name="US DOE Joint Genome Institute (JGI-PGF)"/>
            <person name="Walter F."/>
            <person name="Albersmeier A."/>
            <person name="Kalinowski J."/>
            <person name="Ruckert C."/>
        </authorList>
    </citation>
    <scope>NUCLEOTIDE SEQUENCE</scope>
    <source>
        <strain evidence="1">JCM 4646</strain>
    </source>
</reference>
<dbReference type="GeneID" id="95352422"/>
<evidence type="ECO:0000313" key="1">
    <source>
        <dbReference type="EMBL" id="GHH66090.1"/>
    </source>
</evidence>
<comment type="caution">
    <text evidence="1">The sequence shown here is derived from an EMBL/GenBank/DDBJ whole genome shotgun (WGS) entry which is preliminary data.</text>
</comment>
<accession>A0A919FI22</accession>
<name>A0A919FI22_9ACTN</name>
<protein>
    <recommendedName>
        <fullName evidence="3">Cupin domain-containing protein</fullName>
    </recommendedName>
</protein>
<gene>
    <name evidence="1" type="ORF">GCM10018781_19410</name>
</gene>
<proteinExistence type="predicted"/>
<dbReference type="RefSeq" id="WP_190210408.1">
    <property type="nucleotide sequence ID" value="NZ_BNBO01000007.1"/>
</dbReference>
<reference evidence="1" key="2">
    <citation type="submission" date="2020-09" db="EMBL/GenBank/DDBJ databases">
        <authorList>
            <person name="Sun Q."/>
            <person name="Ohkuma M."/>
        </authorList>
    </citation>
    <scope>NUCLEOTIDE SEQUENCE</scope>
    <source>
        <strain evidence="1">JCM 4646</strain>
    </source>
</reference>
<evidence type="ECO:0000313" key="2">
    <source>
        <dbReference type="Proteomes" id="UP000617734"/>
    </source>
</evidence>